<feature type="compositionally biased region" description="Low complexity" evidence="1">
    <location>
        <begin position="78"/>
        <end position="93"/>
    </location>
</feature>
<dbReference type="GO" id="GO:0016810">
    <property type="term" value="F:hydrolase activity, acting on carbon-nitrogen (but not peptide) bonds"/>
    <property type="evidence" value="ECO:0007669"/>
    <property type="project" value="InterPro"/>
</dbReference>
<dbReference type="InterPro" id="IPR011330">
    <property type="entry name" value="Glyco_hydro/deAcase_b/a-brl"/>
</dbReference>
<comment type="caution">
    <text evidence="4">The sequence shown here is derived from an EMBL/GenBank/DDBJ whole genome shotgun (WGS) entry which is preliminary data.</text>
</comment>
<name>A0A7X3JXV7_9BACL</name>
<feature type="domain" description="NodB homology" evidence="3">
    <location>
        <begin position="155"/>
        <end position="335"/>
    </location>
</feature>
<dbReference type="Gene3D" id="3.20.20.370">
    <property type="entry name" value="Glycoside hydrolase/deacetylase"/>
    <property type="match status" value="1"/>
</dbReference>
<dbReference type="GO" id="GO:0005975">
    <property type="term" value="P:carbohydrate metabolic process"/>
    <property type="evidence" value="ECO:0007669"/>
    <property type="project" value="InterPro"/>
</dbReference>
<dbReference type="Proteomes" id="UP000490800">
    <property type="component" value="Unassembled WGS sequence"/>
</dbReference>
<feature type="compositionally biased region" description="Low complexity" evidence="1">
    <location>
        <begin position="37"/>
        <end position="68"/>
    </location>
</feature>
<feature type="signal peptide" evidence="2">
    <location>
        <begin position="1"/>
        <end position="21"/>
    </location>
</feature>
<dbReference type="PROSITE" id="PS51257">
    <property type="entry name" value="PROKAR_LIPOPROTEIN"/>
    <property type="match status" value="1"/>
</dbReference>
<proteinExistence type="predicted"/>
<dbReference type="AlphaFoldDB" id="A0A7X3JXV7"/>
<protein>
    <submittedName>
        <fullName evidence="4">Polysaccharide deacetylase family protein</fullName>
    </submittedName>
</protein>
<dbReference type="PANTHER" id="PTHR10587">
    <property type="entry name" value="GLYCOSYL TRANSFERASE-RELATED"/>
    <property type="match status" value="1"/>
</dbReference>
<dbReference type="Pfam" id="PF01522">
    <property type="entry name" value="Polysacc_deac_1"/>
    <property type="match status" value="1"/>
</dbReference>
<accession>A0A7X3JXV7</accession>
<dbReference type="PANTHER" id="PTHR10587:SF78">
    <property type="entry name" value="PEPTIDOGLYCAN-N-ACETYLMURAMIC ACID DEACETYLASE PDAA"/>
    <property type="match status" value="1"/>
</dbReference>
<sequence length="342" mass="36899">MKKTASASAVLLLAVSIAAGCSDTTPGTNSANTAVQSTSPSPSAAGTTAPEPTSTAQPSTEPSVKPAPASTPAPSLSPSPSAKPSLAPSAKPTTKPTASPDGKAPDKSPSNQTKGDRKALSWYYMKKATGQVPGFPGETKSFTDKQKAVWVGQGKKVYLTIDNGGDMGDTAKLLKTLKDNQVKASFFILGSNVKKYPDFIRQLLADGHLVANHTMTHRDMNTLTDEQVRKEITDFENLYKKVTGREVTNYFRFPYGKYSPHLLNLVSDMGYTSVFWSTAMRDWEPRKNGAEDPYNDIMGNLHPGNVILMHQGSKENIEALDRILKDIKKAGYSFGLVNEIKP</sequence>
<dbReference type="InterPro" id="IPR050248">
    <property type="entry name" value="Polysacc_deacetylase_ArnD"/>
</dbReference>
<gene>
    <name evidence="4" type="ORF">EDM21_02765</name>
</gene>
<organism evidence="4 5">
    <name type="scientific">Paenibacillus lutrae</name>
    <dbReference type="NCBI Taxonomy" id="2078573"/>
    <lineage>
        <taxon>Bacteria</taxon>
        <taxon>Bacillati</taxon>
        <taxon>Bacillota</taxon>
        <taxon>Bacilli</taxon>
        <taxon>Bacillales</taxon>
        <taxon>Paenibacillaceae</taxon>
        <taxon>Paenibacillus</taxon>
    </lineage>
</organism>
<dbReference type="GO" id="GO:0016020">
    <property type="term" value="C:membrane"/>
    <property type="evidence" value="ECO:0007669"/>
    <property type="project" value="TreeGrafter"/>
</dbReference>
<feature type="region of interest" description="Disordered" evidence="1">
    <location>
        <begin position="20"/>
        <end position="117"/>
    </location>
</feature>
<evidence type="ECO:0000256" key="2">
    <source>
        <dbReference type="SAM" id="SignalP"/>
    </source>
</evidence>
<evidence type="ECO:0000259" key="3">
    <source>
        <dbReference type="PROSITE" id="PS51677"/>
    </source>
</evidence>
<evidence type="ECO:0000313" key="5">
    <source>
        <dbReference type="Proteomes" id="UP000490800"/>
    </source>
</evidence>
<dbReference type="InterPro" id="IPR002509">
    <property type="entry name" value="NODB_dom"/>
</dbReference>
<dbReference type="SUPFAM" id="SSF88713">
    <property type="entry name" value="Glycoside hydrolase/deacetylase"/>
    <property type="match status" value="1"/>
</dbReference>
<keyword evidence="5" id="KW-1185">Reference proteome</keyword>
<keyword evidence="2" id="KW-0732">Signal</keyword>
<feature type="compositionally biased region" description="Polar residues" evidence="1">
    <location>
        <begin position="22"/>
        <end position="36"/>
    </location>
</feature>
<feature type="chain" id="PRO_5039410399" evidence="2">
    <location>
        <begin position="22"/>
        <end position="342"/>
    </location>
</feature>
<evidence type="ECO:0000256" key="1">
    <source>
        <dbReference type="SAM" id="MobiDB-lite"/>
    </source>
</evidence>
<dbReference type="EMBL" id="RHLK01000002">
    <property type="protein sequence ID" value="MVO98463.1"/>
    <property type="molecule type" value="Genomic_DNA"/>
</dbReference>
<dbReference type="OrthoDB" id="9812065at2"/>
<evidence type="ECO:0000313" key="4">
    <source>
        <dbReference type="EMBL" id="MVO98463.1"/>
    </source>
</evidence>
<reference evidence="4 5" key="1">
    <citation type="journal article" date="2019" name="Microorganisms">
        <title>Paenibacillus lutrae sp. nov., A Chitinolytic Species Isolated from A River Otter in Castril Natural Park, Granada, Spain.</title>
        <authorList>
            <person name="Rodriguez M."/>
            <person name="Reina J.C."/>
            <person name="Bejar V."/>
            <person name="Llamas I."/>
        </authorList>
    </citation>
    <scope>NUCLEOTIDE SEQUENCE [LARGE SCALE GENOMIC DNA]</scope>
    <source>
        <strain evidence="4 5">N10</strain>
    </source>
</reference>
<dbReference type="PROSITE" id="PS51677">
    <property type="entry name" value="NODB"/>
    <property type="match status" value="1"/>
</dbReference>